<feature type="chain" id="PRO_5045323188" description="Repeat protein (TIGR01451 family)" evidence="2">
    <location>
        <begin position="25"/>
        <end position="1738"/>
    </location>
</feature>
<evidence type="ECO:0000256" key="1">
    <source>
        <dbReference type="SAM" id="MobiDB-lite"/>
    </source>
</evidence>
<dbReference type="InterPro" id="IPR046524">
    <property type="entry name" value="DUF6701"/>
</dbReference>
<reference evidence="5 6" key="1">
    <citation type="journal article" date="2022" name="Int. J. Syst. Evol. Microbiol.">
        <title>Noviherbaspirillum aridicola sp. nov., isolated from an arid soil in Pakistan.</title>
        <authorList>
            <person name="Khan I.U."/>
            <person name="Saqib M."/>
            <person name="Amin A."/>
            <person name="Hussain F."/>
            <person name="Li L."/>
            <person name="Liu Y.H."/>
            <person name="Fang B.Z."/>
            <person name="Ahmed I."/>
            <person name="Li W.J."/>
        </authorList>
    </citation>
    <scope>NUCLEOTIDE SEQUENCE [LARGE SCALE GENOMIC DNA]</scope>
    <source>
        <strain evidence="5 6">NCCP-691</strain>
    </source>
</reference>
<evidence type="ECO:0000313" key="6">
    <source>
        <dbReference type="Proteomes" id="UP000887222"/>
    </source>
</evidence>
<evidence type="ECO:0000259" key="4">
    <source>
        <dbReference type="Pfam" id="PF20419"/>
    </source>
</evidence>
<evidence type="ECO:0000259" key="3">
    <source>
        <dbReference type="Pfam" id="PF01345"/>
    </source>
</evidence>
<accession>A0ABQ4Q627</accession>
<feature type="domain" description="DUF11" evidence="3">
    <location>
        <begin position="321"/>
        <end position="437"/>
    </location>
</feature>
<organism evidence="5 6">
    <name type="scientific">Noviherbaspirillum aridicola</name>
    <dbReference type="NCBI Taxonomy" id="2849687"/>
    <lineage>
        <taxon>Bacteria</taxon>
        <taxon>Pseudomonadati</taxon>
        <taxon>Pseudomonadota</taxon>
        <taxon>Betaproteobacteria</taxon>
        <taxon>Burkholderiales</taxon>
        <taxon>Oxalobacteraceae</taxon>
        <taxon>Noviherbaspirillum</taxon>
    </lineage>
</organism>
<feature type="region of interest" description="Disordered" evidence="1">
    <location>
        <begin position="772"/>
        <end position="808"/>
    </location>
</feature>
<evidence type="ECO:0000313" key="5">
    <source>
        <dbReference type="EMBL" id="GIZ52432.1"/>
    </source>
</evidence>
<comment type="caution">
    <text evidence="5">The sequence shown here is derived from an EMBL/GenBank/DDBJ whole genome shotgun (WGS) entry which is preliminary data.</text>
</comment>
<proteinExistence type="predicted"/>
<dbReference type="EMBL" id="BPMK01000010">
    <property type="protein sequence ID" value="GIZ52432.1"/>
    <property type="molecule type" value="Genomic_DNA"/>
</dbReference>
<feature type="domain" description="DUF6701" evidence="4">
    <location>
        <begin position="1136"/>
        <end position="1736"/>
    </location>
</feature>
<feature type="region of interest" description="Disordered" evidence="1">
    <location>
        <begin position="835"/>
        <end position="858"/>
    </location>
</feature>
<feature type="signal peptide" evidence="2">
    <location>
        <begin position="1"/>
        <end position="24"/>
    </location>
</feature>
<dbReference type="Proteomes" id="UP000887222">
    <property type="component" value="Unassembled WGS sequence"/>
</dbReference>
<evidence type="ECO:0008006" key="7">
    <source>
        <dbReference type="Google" id="ProtNLM"/>
    </source>
</evidence>
<sequence>MTYQRFLLFLSLMALLLGLRPALADTPVALKESFAGNVSFVGTQKTLRTRGNGNNDHACRLVGGATTSAGSEATSAALAGFPSGATVLKAYLYWAGSGSTPDYNVTFNGTAVSAATNRRYTSNTGGSRNFFSGVADVTSIVAANPYATFSLANLTVSNGSTWCDSSTVLGGWALLVVYSHPNETFRVLNLYEGFQYYSDSSIILDVGNFRTPNPLGTATGKHGHITWEGDPDIGGGSEPESLIFNNVVLTDGMNPTNNQFNSASNINSDDNSHGIDFDAYTLNGTHLAGGQTSARTIYRTSQDLVLLSAEIIAVPNVPTADIALRLTRDTPLVAGSTATYTLSVTNNGPNNEPGPITVGNAGTWPSSITLVSGSGTGWACTSSGCSYTGNLAVDATTPPLTLTVAVASNASGSVTVSAQAAGTRFDNVMANNVASDTTTVVQPPNHIRIEHDGNGQTCMPETVTVKACANADCSSLYAGSVSLTLSPSGWNSNPLTFSGGSTTATLARSTAGTVTLGASAVSPTPTGATQCRTGGTSSCQMTFTACAPAICASGTISGVINTYYPLTQSVAAGSTTVSIGSAAGANAALASGDLVLVMQMQDATISTVNSDGYGAASQVNAGRYEYATVAWVAGNTVGLTSGLVNSYTAQGFGSTGQKTAQLIRVPSYSSATIAAGLSALPWNGSAGGVLAFDVAGNLNLNGQSVDLTGKGFRGGAGRTLGGVGSGTNRSSSDYVTPATINANGSKGEGIAGTPRYVNNEGVLRDTAVEGYPEGSYARGAPANAGGGGTDDNPTANDENTGGGGGGNGGAGGSGGYAWSNAASFGRGLGGRTTGGLSASQLTMGGGGGAGTTNNGTGSPANGFASSGAAGGGIIMLRAGTLSGAGTFNVSGANANSSVLNDGSGGGGAAGAAMVFATGGLGGLSIVANGGNGGSNTGGGSPHGPGGGGGGGFVLANDRLNSCSAAGGAPGTTAVSGSYGATSGGTGSCGITLTAAQIVGAPFGSGACASTIKHYAISHSGSGLTCEAEPVVVTAHDDNHGRVSANGRTITVTAAAGATASGSWLASGDSCSVACFDTSGAQKACGNTFTPNSGNNGVATYTFASNESGIRLCLKQSAAITQNISVSDGQVSESTAEDANIAFSNTGIRFYADNQVDQIGTPSPLIAGMLASQHPEPRAITIRALKASESAPARCVSLLAGTPARKTVQFAYQCTDPGTCQLEKGLEVNGSAVTGYGAAPTDGQIGTSVAVDFDANGHGKIDLRYLDSGRIRLYAKALVPDPRSGDNVIITRGSSNDILFRPYNFSVKPCINATVCGSEPADPGLEGGGPEFARAGQNFNVTVSAHAYPTPEQGDFGPVTPSFGLGNGKDLPAEEVRIGYVLKAPTHADASAGDLSGTLSLPRASFSSGVANYANISWSEVGVIELLAQSSSFQGVSVDIRGSSGNVGRFRPSWFNTEVSGGMPCPTGISCPAAFNGFVYAGQPFTTTVKAYNLHGNITKNYSGHYARAVTLGAWNASGSITTENPGGGVLRSGTASPPVVAASAFSGGVASVSTTSYALPNPYPSTTPAAPANIYLRATDNDTAEEEAGITSLRGAASVEGGIAVVNGRFLVDHAYGSERLRLPVFGSAQFFNGTRWVTSTTDSMTQLVVPTGVAFSNYKNLSAANVSISGASPASPATIALASGKCPQAGCFALAAPNQHGSVDVSVTSPPWLPSTKGRATFGIYKAGPVIYVREMY</sequence>
<keyword evidence="6" id="KW-1185">Reference proteome</keyword>
<gene>
    <name evidence="5" type="ORF">NCCP691_24460</name>
</gene>
<dbReference type="Pfam" id="PF20419">
    <property type="entry name" value="DUF6701"/>
    <property type="match status" value="1"/>
</dbReference>
<dbReference type="RefSeq" id="WP_220808738.1">
    <property type="nucleotide sequence ID" value="NZ_BPMK01000010.1"/>
</dbReference>
<dbReference type="Pfam" id="PF01345">
    <property type="entry name" value="DUF11"/>
    <property type="match status" value="1"/>
</dbReference>
<keyword evidence="2" id="KW-0732">Signal</keyword>
<evidence type="ECO:0000256" key="2">
    <source>
        <dbReference type="SAM" id="SignalP"/>
    </source>
</evidence>
<protein>
    <recommendedName>
        <fullName evidence="7">Repeat protein (TIGR01451 family)</fullName>
    </recommendedName>
</protein>
<name>A0ABQ4Q627_9BURK</name>
<dbReference type="InterPro" id="IPR001434">
    <property type="entry name" value="OmcB-like_DUF11"/>
</dbReference>